<gene>
    <name evidence="2" type="ORF">M569_07688</name>
</gene>
<dbReference type="PANTHER" id="PTHR34208:SF5">
    <property type="entry name" value="OS01G0144000 PROTEIN"/>
    <property type="match status" value="1"/>
</dbReference>
<name>S8CJ91_9LAMI</name>
<dbReference type="Proteomes" id="UP000015453">
    <property type="component" value="Unassembled WGS sequence"/>
</dbReference>
<evidence type="ECO:0008006" key="4">
    <source>
        <dbReference type="Google" id="ProtNLM"/>
    </source>
</evidence>
<dbReference type="GO" id="GO:0008168">
    <property type="term" value="F:methyltransferase activity"/>
    <property type="evidence" value="ECO:0007669"/>
    <property type="project" value="InterPro"/>
</dbReference>
<dbReference type="OrthoDB" id="745247at2759"/>
<keyword evidence="1" id="KW-0812">Transmembrane</keyword>
<dbReference type="InterPro" id="IPR044689">
    <property type="entry name" value="CGR2/3"/>
</dbReference>
<dbReference type="PANTHER" id="PTHR34208">
    <property type="entry name" value="S-ADENOSYL-L-METHIONINE-DEPENDENT METHYLTRANSFERASE-RELATED"/>
    <property type="match status" value="1"/>
</dbReference>
<feature type="transmembrane region" description="Helical" evidence="1">
    <location>
        <begin position="32"/>
        <end position="49"/>
    </location>
</feature>
<dbReference type="InterPro" id="IPR029063">
    <property type="entry name" value="SAM-dependent_MTases_sf"/>
</dbReference>
<organism evidence="2 3">
    <name type="scientific">Genlisea aurea</name>
    <dbReference type="NCBI Taxonomy" id="192259"/>
    <lineage>
        <taxon>Eukaryota</taxon>
        <taxon>Viridiplantae</taxon>
        <taxon>Streptophyta</taxon>
        <taxon>Embryophyta</taxon>
        <taxon>Tracheophyta</taxon>
        <taxon>Spermatophyta</taxon>
        <taxon>Magnoliopsida</taxon>
        <taxon>eudicotyledons</taxon>
        <taxon>Gunneridae</taxon>
        <taxon>Pentapetalae</taxon>
        <taxon>asterids</taxon>
        <taxon>lamiids</taxon>
        <taxon>Lamiales</taxon>
        <taxon>Lentibulariaceae</taxon>
        <taxon>Genlisea</taxon>
    </lineage>
</organism>
<sequence>MSRRPNAPRRFADGGSFPFVSALHPKARRSPLFFGVVIVGTLLILGYLYRGSGGSNSDVSALSRYDGRVSCTQEFPILIPMLRKAYGDSMKKVLHVGPESCSVISQLLDNNDDNSTEAWGIEPYEMDDPDSSCRNLVQRGIVRVADIKFHLPYRSKSFSLVIASDAVDYLSPRYLNRTVPELARLSADGLVVLSGYPGQRKVKVAELPKFGRPAKYRTSSWWIRFFVQTNLEENEVATKKFEQAAAKKKKAYRPGCQVFHLK</sequence>
<comment type="caution">
    <text evidence="2">The sequence shown here is derived from an EMBL/GenBank/DDBJ whole genome shotgun (WGS) entry which is preliminary data.</text>
</comment>
<evidence type="ECO:0000256" key="1">
    <source>
        <dbReference type="SAM" id="Phobius"/>
    </source>
</evidence>
<proteinExistence type="predicted"/>
<evidence type="ECO:0000313" key="2">
    <source>
        <dbReference type="EMBL" id="EPS67089.1"/>
    </source>
</evidence>
<keyword evidence="1" id="KW-0472">Membrane</keyword>
<keyword evidence="3" id="KW-1185">Reference proteome</keyword>
<keyword evidence="1" id="KW-1133">Transmembrane helix</keyword>
<dbReference type="SUPFAM" id="SSF53335">
    <property type="entry name" value="S-adenosyl-L-methionine-dependent methyltransferases"/>
    <property type="match status" value="1"/>
</dbReference>
<dbReference type="GO" id="GO:0045488">
    <property type="term" value="P:pectin metabolic process"/>
    <property type="evidence" value="ECO:0007669"/>
    <property type="project" value="InterPro"/>
</dbReference>
<reference evidence="2 3" key="1">
    <citation type="journal article" date="2013" name="BMC Genomics">
        <title>The miniature genome of a carnivorous plant Genlisea aurea contains a low number of genes and short non-coding sequences.</title>
        <authorList>
            <person name="Leushkin E.V."/>
            <person name="Sutormin R.A."/>
            <person name="Nabieva E.R."/>
            <person name="Penin A.A."/>
            <person name="Kondrashov A.S."/>
            <person name="Logacheva M.D."/>
        </authorList>
    </citation>
    <scope>NUCLEOTIDE SEQUENCE [LARGE SCALE GENOMIC DNA]</scope>
</reference>
<feature type="non-terminal residue" evidence="2">
    <location>
        <position position="262"/>
    </location>
</feature>
<accession>S8CJ91</accession>
<evidence type="ECO:0000313" key="3">
    <source>
        <dbReference type="Proteomes" id="UP000015453"/>
    </source>
</evidence>
<dbReference type="AlphaFoldDB" id="S8CJ91"/>
<protein>
    <recommendedName>
        <fullName evidence="4">Methyltransferase type 11 domain-containing protein</fullName>
    </recommendedName>
</protein>
<dbReference type="Gene3D" id="3.40.50.150">
    <property type="entry name" value="Vaccinia Virus protein VP39"/>
    <property type="match status" value="1"/>
</dbReference>
<dbReference type="EMBL" id="AUSU01003303">
    <property type="protein sequence ID" value="EPS67089.1"/>
    <property type="molecule type" value="Genomic_DNA"/>
</dbReference>